<gene>
    <name evidence="1" type="ORF">BDDG_09843</name>
</gene>
<proteinExistence type="predicted"/>
<accession>F2TUH9</accession>
<protein>
    <submittedName>
        <fullName evidence="1">Uncharacterized protein</fullName>
    </submittedName>
</protein>
<dbReference type="EMBL" id="GG749836">
    <property type="protein sequence ID" value="EGE86892.1"/>
    <property type="molecule type" value="Genomic_DNA"/>
</dbReference>
<evidence type="ECO:0000313" key="1">
    <source>
        <dbReference type="EMBL" id="EGE86892.1"/>
    </source>
</evidence>
<dbReference type="Proteomes" id="UP000007802">
    <property type="component" value="Unassembled WGS sequence"/>
</dbReference>
<dbReference type="AlphaFoldDB" id="F2TUH9"/>
<organism evidence="1">
    <name type="scientific">Ajellomyces dermatitidis (strain ATCC 18188 / CBS 674.68)</name>
    <name type="common">Blastomyces dermatitidis</name>
    <dbReference type="NCBI Taxonomy" id="653446"/>
    <lineage>
        <taxon>Eukaryota</taxon>
        <taxon>Fungi</taxon>
        <taxon>Dikarya</taxon>
        <taxon>Ascomycota</taxon>
        <taxon>Pezizomycotina</taxon>
        <taxon>Eurotiomycetes</taxon>
        <taxon>Eurotiomycetidae</taxon>
        <taxon>Onygenales</taxon>
        <taxon>Ajellomycetaceae</taxon>
        <taxon>Blastomyces</taxon>
    </lineage>
</organism>
<name>F2TUH9_AJEDA</name>
<reference evidence="1" key="1">
    <citation type="submission" date="2010-03" db="EMBL/GenBank/DDBJ databases">
        <title>Annotation of Blastomyces dermatitidis strain ATCC 18188.</title>
        <authorList>
            <consortium name="The Broad Institute Genome Sequencing Platform"/>
            <consortium name="Broad Institute Genome Sequencing Center for Infectious Disease."/>
            <person name="Cuomo C."/>
            <person name="Klein B."/>
            <person name="Sullivan T."/>
            <person name="Heitman J."/>
            <person name="Young S."/>
            <person name="Zeng Q."/>
            <person name="Gargeya S."/>
            <person name="Alvarado L."/>
            <person name="Berlin A.M."/>
            <person name="Chapman S.B."/>
            <person name="Chen Z."/>
            <person name="Freedman E."/>
            <person name="Gellesch M."/>
            <person name="Goldberg J."/>
            <person name="Griggs A."/>
            <person name="Gujja S."/>
            <person name="Heilman E."/>
            <person name="Heiman D."/>
            <person name="Howarth C."/>
            <person name="Mehta T."/>
            <person name="Neiman D."/>
            <person name="Pearson M."/>
            <person name="Roberts A."/>
            <person name="Saif S."/>
            <person name="Shea T."/>
            <person name="Shenoy N."/>
            <person name="Sisk P."/>
            <person name="Stolte C."/>
            <person name="Sykes S."/>
            <person name="White J."/>
            <person name="Yandava C."/>
            <person name="Haas B."/>
            <person name="Nusbaum C."/>
            <person name="Birren B."/>
        </authorList>
    </citation>
    <scope>NUCLEOTIDE SEQUENCE</scope>
    <source>
        <strain evidence="1">ATCC 18188</strain>
    </source>
</reference>
<dbReference type="HOGENOM" id="CLU_1767563_0_0_1"/>
<sequence length="147" mass="16358">MSTRRLKSKTVQISISIISHQTQNKPAPVRIFYPVTISKFTSEGIKERNHKRGGERGTSGKKMKRKGGCCRCPGHGFIVCKFLVDFHSGLPLASCLSLIDFLLASYLLLFPNLKADCAPQLCFPSFRHLKCVPMLNGMAIISECNSR</sequence>